<protein>
    <submittedName>
        <fullName evidence="1">Uncharacterized protein</fullName>
    </submittedName>
</protein>
<dbReference type="RefSeq" id="WP_053314006.1">
    <property type="nucleotide sequence ID" value="NZ_CP062152.1"/>
</dbReference>
<dbReference type="Proteomes" id="UP001163036">
    <property type="component" value="Plasmid pVP-16-VB00198-1"/>
</dbReference>
<gene>
    <name evidence="1" type="ORF">M5598_27370</name>
</gene>
<dbReference type="AlphaFoldDB" id="A0AA46UPT9"/>
<evidence type="ECO:0000313" key="2">
    <source>
        <dbReference type="Proteomes" id="UP001163036"/>
    </source>
</evidence>
<sequence length="135" mass="15227">MYLAKVEKDSSNKISDLVESLNGCKRQSEPLKFDDNGNQKFYALFNATSEYNYLDHIHMTVFGCVYEECEQCIFISFAVINDYLKKIDISACEGELIGFAKSCLEGQESALEILSSQVKDDIESHLIKFKIDSGA</sequence>
<accession>A0AA46UPT9</accession>
<proteinExistence type="predicted"/>
<dbReference type="EMBL" id="CP097357">
    <property type="protein sequence ID" value="UYV29702.1"/>
    <property type="molecule type" value="Genomic_DNA"/>
</dbReference>
<reference evidence="1" key="1">
    <citation type="submission" date="2022-05" db="EMBL/GenBank/DDBJ databases">
        <title>Megaplasmid of Vibrio parahaemolyticus.</title>
        <authorList>
            <person name="Strauch E."/>
            <person name="Borowiak M."/>
        </authorList>
    </citation>
    <scope>NUCLEOTIDE SEQUENCE</scope>
    <source>
        <strain evidence="1">16-VB00198</strain>
        <plasmid evidence="1">pVP-16-VB00198-1</plasmid>
    </source>
</reference>
<organism evidence="1 2">
    <name type="scientific">Vibrio parahaemolyticus</name>
    <dbReference type="NCBI Taxonomy" id="670"/>
    <lineage>
        <taxon>Bacteria</taxon>
        <taxon>Pseudomonadati</taxon>
        <taxon>Pseudomonadota</taxon>
        <taxon>Gammaproteobacteria</taxon>
        <taxon>Vibrionales</taxon>
        <taxon>Vibrionaceae</taxon>
        <taxon>Vibrio</taxon>
    </lineage>
</organism>
<keyword evidence="1" id="KW-0614">Plasmid</keyword>
<evidence type="ECO:0000313" key="1">
    <source>
        <dbReference type="EMBL" id="UYV29702.1"/>
    </source>
</evidence>
<geneLocation type="plasmid" evidence="1 2">
    <name>pVP-16-VB00198-1</name>
</geneLocation>
<name>A0AA46UPT9_VIBPH</name>